<feature type="transmembrane region" description="Helical" evidence="1">
    <location>
        <begin position="45"/>
        <end position="65"/>
    </location>
</feature>
<proteinExistence type="predicted"/>
<evidence type="ECO:0000313" key="3">
    <source>
        <dbReference type="Proteomes" id="UP001152561"/>
    </source>
</evidence>
<keyword evidence="1" id="KW-1133">Transmembrane helix</keyword>
<gene>
    <name evidence="2" type="ORF">K7X08_033861</name>
</gene>
<keyword evidence="1" id="KW-0472">Membrane</keyword>
<name>A0A9Q1RCF3_9SOLA</name>
<organism evidence="2 3">
    <name type="scientific">Anisodus acutangulus</name>
    <dbReference type="NCBI Taxonomy" id="402998"/>
    <lineage>
        <taxon>Eukaryota</taxon>
        <taxon>Viridiplantae</taxon>
        <taxon>Streptophyta</taxon>
        <taxon>Embryophyta</taxon>
        <taxon>Tracheophyta</taxon>
        <taxon>Spermatophyta</taxon>
        <taxon>Magnoliopsida</taxon>
        <taxon>eudicotyledons</taxon>
        <taxon>Gunneridae</taxon>
        <taxon>Pentapetalae</taxon>
        <taxon>asterids</taxon>
        <taxon>lamiids</taxon>
        <taxon>Solanales</taxon>
        <taxon>Solanaceae</taxon>
        <taxon>Solanoideae</taxon>
        <taxon>Hyoscyameae</taxon>
        <taxon>Anisodus</taxon>
    </lineage>
</organism>
<dbReference type="Proteomes" id="UP001152561">
    <property type="component" value="Unassembled WGS sequence"/>
</dbReference>
<feature type="transmembrane region" description="Helical" evidence="1">
    <location>
        <begin position="77"/>
        <end position="96"/>
    </location>
</feature>
<dbReference type="AlphaFoldDB" id="A0A9Q1RCF3"/>
<dbReference type="EMBL" id="JAJAGQ010000011">
    <property type="protein sequence ID" value="KAJ8550154.1"/>
    <property type="molecule type" value="Genomic_DNA"/>
</dbReference>
<reference evidence="3" key="1">
    <citation type="journal article" date="2023" name="Proc. Natl. Acad. Sci. U.S.A.">
        <title>Genomic and structural basis for evolution of tropane alkaloid biosynthesis.</title>
        <authorList>
            <person name="Wanga Y.-J."/>
            <person name="Taina T."/>
            <person name="Yua J.-Y."/>
            <person name="Lia J."/>
            <person name="Xua B."/>
            <person name="Chenc J."/>
            <person name="D'Auriad J.C."/>
            <person name="Huanga J.-P."/>
            <person name="Huanga S.-X."/>
        </authorList>
    </citation>
    <scope>NUCLEOTIDE SEQUENCE [LARGE SCALE GENOMIC DNA]</scope>
    <source>
        <strain evidence="3">cv. KIB-2019</strain>
    </source>
</reference>
<feature type="transmembrane region" description="Helical" evidence="1">
    <location>
        <begin position="12"/>
        <end position="33"/>
    </location>
</feature>
<keyword evidence="3" id="KW-1185">Reference proteome</keyword>
<comment type="caution">
    <text evidence="2">The sequence shown here is derived from an EMBL/GenBank/DDBJ whole genome shotgun (WGS) entry which is preliminary data.</text>
</comment>
<keyword evidence="1" id="KW-0812">Transmembrane</keyword>
<evidence type="ECO:0000256" key="1">
    <source>
        <dbReference type="SAM" id="Phobius"/>
    </source>
</evidence>
<protein>
    <submittedName>
        <fullName evidence="2">Uncharacterized protein</fullName>
    </submittedName>
</protein>
<sequence length="99" mass="11602">MPFPCVACVKKTFLELLHPNLTPILLLGFWRVLKNPLLEYSQPLPILYIFLLILSICLLDIACSFTNMHIPWCFVHLKFHSFIFLGFILIVLLRIFKDI</sequence>
<evidence type="ECO:0000313" key="2">
    <source>
        <dbReference type="EMBL" id="KAJ8550154.1"/>
    </source>
</evidence>
<accession>A0A9Q1RCF3</accession>